<gene>
    <name evidence="1" type="ORF">AXG93_763s1200</name>
</gene>
<evidence type="ECO:0000313" key="1">
    <source>
        <dbReference type="EMBL" id="OAE35086.1"/>
    </source>
</evidence>
<reference evidence="1" key="1">
    <citation type="submission" date="2016-03" db="EMBL/GenBank/DDBJ databases">
        <title>Mechanisms controlling the formation of the plant cell surface in tip-growing cells are functionally conserved among land plants.</title>
        <authorList>
            <person name="Honkanen S."/>
            <person name="Jones V.A."/>
            <person name="Morieri G."/>
            <person name="Champion C."/>
            <person name="Hetherington A.J."/>
            <person name="Kelly S."/>
            <person name="Saint-Marcoux D."/>
            <person name="Proust H."/>
            <person name="Prescott H."/>
            <person name="Dolan L."/>
        </authorList>
    </citation>
    <scope>NUCLEOTIDE SEQUENCE [LARGE SCALE GENOMIC DNA]</scope>
    <source>
        <tissue evidence="1">Whole gametophyte</tissue>
    </source>
</reference>
<organism evidence="1 2">
    <name type="scientific">Marchantia polymorpha subsp. ruderalis</name>
    <dbReference type="NCBI Taxonomy" id="1480154"/>
    <lineage>
        <taxon>Eukaryota</taxon>
        <taxon>Viridiplantae</taxon>
        <taxon>Streptophyta</taxon>
        <taxon>Embryophyta</taxon>
        <taxon>Marchantiophyta</taxon>
        <taxon>Marchantiopsida</taxon>
        <taxon>Marchantiidae</taxon>
        <taxon>Marchantiales</taxon>
        <taxon>Marchantiaceae</taxon>
        <taxon>Marchantia</taxon>
    </lineage>
</organism>
<evidence type="ECO:0000313" key="2">
    <source>
        <dbReference type="Proteomes" id="UP000077202"/>
    </source>
</evidence>
<name>A0A176WS21_MARPO</name>
<dbReference type="Proteomes" id="UP000077202">
    <property type="component" value="Unassembled WGS sequence"/>
</dbReference>
<accession>A0A176WS21</accession>
<sequence length="272" mass="31340">MPRPFASGQTICDPVAASYVVVRDLEVNLVALRSIPALILLAHPHDVPSAKICPWLNRCSHELPRANVPEWAWGGLTKDIVMPLFYVGVERALKGKAPCFPDHGSVFDPRCAVPSNLHLLRMPKERIPFDWYEDHIHDYSQPMVHVQIESFHQYKHRGRPYFIRIQRCKADPENGIVYWVDYRGHRLPMRQNTYMSNDTTRMRVEHGNNCYRITPYSSYTMWINGTIPALRIIRSPFLDFSMIELAPQVEGRLMYKAFTKRSVGGGRASIAH</sequence>
<dbReference type="AlphaFoldDB" id="A0A176WS21"/>
<protein>
    <submittedName>
        <fullName evidence="1">Uncharacterized protein</fullName>
    </submittedName>
</protein>
<dbReference type="EMBL" id="LVLJ01000267">
    <property type="protein sequence ID" value="OAE35086.1"/>
    <property type="molecule type" value="Genomic_DNA"/>
</dbReference>
<keyword evidence="2" id="KW-1185">Reference proteome</keyword>
<comment type="caution">
    <text evidence="1">The sequence shown here is derived from an EMBL/GenBank/DDBJ whole genome shotgun (WGS) entry which is preliminary data.</text>
</comment>
<proteinExistence type="predicted"/>